<dbReference type="SMART" id="SM00784">
    <property type="entry name" value="SPT2"/>
    <property type="match status" value="1"/>
</dbReference>
<dbReference type="GO" id="GO:0005730">
    <property type="term" value="C:nucleolus"/>
    <property type="evidence" value="ECO:0007669"/>
    <property type="project" value="TreeGrafter"/>
</dbReference>
<evidence type="ECO:0000256" key="4">
    <source>
        <dbReference type="SAM" id="MobiDB-lite"/>
    </source>
</evidence>
<evidence type="ECO:0000313" key="5">
    <source>
        <dbReference type="EMBL" id="JAT60470.1"/>
    </source>
</evidence>
<accession>A0A1D1Z0P1</accession>
<evidence type="ECO:0000256" key="2">
    <source>
        <dbReference type="ARBA" id="ARBA00023054"/>
    </source>
</evidence>
<dbReference type="EMBL" id="GDJX01007466">
    <property type="protein sequence ID" value="JAT60470.1"/>
    <property type="molecule type" value="Transcribed_RNA"/>
</dbReference>
<feature type="coiled-coil region" evidence="3">
    <location>
        <begin position="429"/>
        <end position="456"/>
    </location>
</feature>
<dbReference type="InterPro" id="IPR013256">
    <property type="entry name" value="Chromatin_SPT2"/>
</dbReference>
<dbReference type="GO" id="GO:0006334">
    <property type="term" value="P:nucleosome assembly"/>
    <property type="evidence" value="ECO:0007669"/>
    <property type="project" value="TreeGrafter"/>
</dbReference>
<keyword evidence="2 3" id="KW-0175">Coiled coil</keyword>
<feature type="compositionally biased region" description="Polar residues" evidence="4">
    <location>
        <begin position="185"/>
        <end position="197"/>
    </location>
</feature>
<protein>
    <submittedName>
        <fullName evidence="5">Protein SPT2</fullName>
    </submittedName>
</protein>
<comment type="similarity">
    <text evidence="1">Belongs to the SPT2 family.</text>
</comment>
<dbReference type="AlphaFoldDB" id="A0A1D1Z0P1"/>
<feature type="compositionally biased region" description="Acidic residues" evidence="4">
    <location>
        <begin position="14"/>
        <end position="37"/>
    </location>
</feature>
<gene>
    <name evidence="5" type="primary">CG5815_6</name>
    <name evidence="5" type="ORF">g.86032</name>
</gene>
<feature type="compositionally biased region" description="Polar residues" evidence="4">
    <location>
        <begin position="123"/>
        <end position="142"/>
    </location>
</feature>
<feature type="compositionally biased region" description="Basic and acidic residues" evidence="4">
    <location>
        <begin position="248"/>
        <end position="257"/>
    </location>
</feature>
<feature type="compositionally biased region" description="Basic and acidic residues" evidence="4">
    <location>
        <begin position="38"/>
        <end position="48"/>
    </location>
</feature>
<name>A0A1D1Z0P1_9ARAE</name>
<feature type="compositionally biased region" description="Basic and acidic residues" evidence="4">
    <location>
        <begin position="352"/>
        <end position="361"/>
    </location>
</feature>
<dbReference type="GO" id="GO:0042393">
    <property type="term" value="F:histone binding"/>
    <property type="evidence" value="ECO:0007669"/>
    <property type="project" value="TreeGrafter"/>
</dbReference>
<dbReference type="PANTHER" id="PTHR22691:SF8">
    <property type="entry name" value="PROTEIN SPT2 HOMOLOG"/>
    <property type="match status" value="1"/>
</dbReference>
<dbReference type="GO" id="GO:0003677">
    <property type="term" value="F:DNA binding"/>
    <property type="evidence" value="ECO:0007669"/>
    <property type="project" value="TreeGrafter"/>
</dbReference>
<dbReference type="GO" id="GO:0006360">
    <property type="term" value="P:transcription by RNA polymerase I"/>
    <property type="evidence" value="ECO:0007669"/>
    <property type="project" value="TreeGrafter"/>
</dbReference>
<evidence type="ECO:0000256" key="3">
    <source>
        <dbReference type="SAM" id="Coils"/>
    </source>
</evidence>
<feature type="region of interest" description="Disordered" evidence="4">
    <location>
        <begin position="113"/>
        <end position="146"/>
    </location>
</feature>
<reference evidence="5" key="1">
    <citation type="submission" date="2015-07" db="EMBL/GenBank/DDBJ databases">
        <title>Transcriptome Assembly of Anthurium amnicola.</title>
        <authorList>
            <person name="Suzuki J."/>
        </authorList>
    </citation>
    <scope>NUCLEOTIDE SEQUENCE</scope>
</reference>
<feature type="region of interest" description="Disordered" evidence="4">
    <location>
        <begin position="1"/>
        <end position="48"/>
    </location>
</feature>
<dbReference type="Pfam" id="PF08243">
    <property type="entry name" value="SPT2"/>
    <property type="match status" value="1"/>
</dbReference>
<dbReference type="PANTHER" id="PTHR22691">
    <property type="entry name" value="YEAST SPT2-RELATED"/>
    <property type="match status" value="1"/>
</dbReference>
<organism evidence="5">
    <name type="scientific">Anthurium amnicola</name>
    <dbReference type="NCBI Taxonomy" id="1678845"/>
    <lineage>
        <taxon>Eukaryota</taxon>
        <taxon>Viridiplantae</taxon>
        <taxon>Streptophyta</taxon>
        <taxon>Embryophyta</taxon>
        <taxon>Tracheophyta</taxon>
        <taxon>Spermatophyta</taxon>
        <taxon>Magnoliopsida</taxon>
        <taxon>Liliopsida</taxon>
        <taxon>Araceae</taxon>
        <taxon>Pothoideae</taxon>
        <taxon>Potheae</taxon>
        <taxon>Anthurium</taxon>
    </lineage>
</organism>
<proteinExistence type="inferred from homology"/>
<feature type="region of interest" description="Disordered" evidence="4">
    <location>
        <begin position="185"/>
        <end position="383"/>
    </location>
</feature>
<feature type="compositionally biased region" description="Basic and acidic residues" evidence="4">
    <location>
        <begin position="1"/>
        <end position="13"/>
    </location>
</feature>
<sequence length="458" mass="52302">MWDRGGHDAHQSYDDLDEYETDDNSQEEEEAESEEEEKDPKPTKEEMEYLKMREKIKEKIRQKYRKENAAAFGPTYSRDKSGKATNAQFGTFFGPSQCVIAPRVIEERRSIRETQHIVAKPPSSFSGGKRASTSAEMKTVVSNKPHKTVNELKTKVQTLKSMRDYSFLLSDDADIPASAKAPVLQNVSNLASDNRSGQARLEARMSTGKPVKRISDGHISKSSFSRDQPGQIKAEHQKTAPPIRPKPSSKDPRKLVETKGGNGHGPSMVSKKFSHAAAQDMVTKKASPAGLSKANIERIPSSMKPRSSAQDRSYEQRRQIQDVGRGKMLPKQTISSSKPQLPEPSKQVKQRSMHEDRPERKPARKPLRNPFDEDDDDIDDPMSFLRNNLLSRYNSSRYQADDDDDSDMEANFDEIMKEERRSLKIARQEDEEQLLLIEEEERRERMRREAKKQKLVRR</sequence>
<evidence type="ECO:0000256" key="1">
    <source>
        <dbReference type="ARBA" id="ARBA00006461"/>
    </source>
</evidence>